<dbReference type="RefSeq" id="WP_057952265.1">
    <property type="nucleotide sequence ID" value="NZ_CP013118.1"/>
</dbReference>
<dbReference type="PROSITE" id="PS51257">
    <property type="entry name" value="PROKAR_LIPOPROTEIN"/>
    <property type="match status" value="1"/>
</dbReference>
<dbReference type="EMBL" id="CP013118">
    <property type="protein sequence ID" value="ALO14750.1"/>
    <property type="molecule type" value="Genomic_DNA"/>
</dbReference>
<name>A0A0S2HXI2_9BACT</name>
<gene>
    <name evidence="1" type="ORF">L21SP5_01086</name>
</gene>
<evidence type="ECO:0000313" key="1">
    <source>
        <dbReference type="EMBL" id="ALO14750.1"/>
    </source>
</evidence>
<accession>A0A0S2HXI2</accession>
<sequence>MVYIKRCFIVLLMVLPFILFFSSCKNGQKTKDDAIKQKVITQTSDSSQSRIVKLNNKLFSVPSPYQAAIFINDQELPYNSEVLNDLQTSHYNSTFFRSANLGVYGADMAYITLYEQSPDAMNYFSVIKGLAEKLQLMGAFNKSTIERIENNIGNQDSILQILGNTYRSADGYFKDNDQEHLACVVISGGWIESMYLMTHLGEKVNDALIQRVGENKIPLDNLLELLAPYTNRDKDYEKLVGKLLDLANIYERVSIDYAYIKSETDPDNKLTKVQTRTNVTMDRATLHEIKEKIGEIRAFIVKGEAV</sequence>
<dbReference type="OrthoDB" id="1116284at2"/>
<organism evidence="1 2">
    <name type="scientific">Salinivirga cyanobacteriivorans</name>
    <dbReference type="NCBI Taxonomy" id="1307839"/>
    <lineage>
        <taxon>Bacteria</taxon>
        <taxon>Pseudomonadati</taxon>
        <taxon>Bacteroidota</taxon>
        <taxon>Bacteroidia</taxon>
        <taxon>Bacteroidales</taxon>
        <taxon>Salinivirgaceae</taxon>
        <taxon>Salinivirga</taxon>
    </lineage>
</organism>
<evidence type="ECO:0000313" key="2">
    <source>
        <dbReference type="Proteomes" id="UP000064893"/>
    </source>
</evidence>
<proteinExistence type="predicted"/>
<dbReference type="KEGG" id="blq:L21SP5_01086"/>
<keyword evidence="2" id="KW-1185">Reference proteome</keyword>
<dbReference type="STRING" id="1307839.L21SP5_01086"/>
<evidence type="ECO:0008006" key="3">
    <source>
        <dbReference type="Google" id="ProtNLM"/>
    </source>
</evidence>
<protein>
    <recommendedName>
        <fullName evidence="3">Lipoprotein</fullName>
    </recommendedName>
</protein>
<reference evidence="1 2" key="1">
    <citation type="submission" date="2015-11" db="EMBL/GenBank/DDBJ databases">
        <title>Description and complete genome sequence of a novel strain predominating in hypersaline microbial mats and representing a new family of the Bacteriodetes phylum.</title>
        <authorList>
            <person name="Spring S."/>
            <person name="Bunk B."/>
            <person name="Sproer C."/>
            <person name="Klenk H.-P."/>
        </authorList>
    </citation>
    <scope>NUCLEOTIDE SEQUENCE [LARGE SCALE GENOMIC DNA]</scope>
    <source>
        <strain evidence="1 2">L21-Spi-D4</strain>
    </source>
</reference>
<dbReference type="Proteomes" id="UP000064893">
    <property type="component" value="Chromosome"/>
</dbReference>
<dbReference type="AlphaFoldDB" id="A0A0S2HXI2"/>